<protein>
    <recommendedName>
        <fullName evidence="15">Cystinosin</fullName>
    </recommendedName>
</protein>
<evidence type="ECO:0000256" key="4">
    <source>
        <dbReference type="ARBA" id="ARBA00022692"/>
    </source>
</evidence>
<evidence type="ECO:0000256" key="6">
    <source>
        <dbReference type="ARBA" id="ARBA00022847"/>
    </source>
</evidence>
<dbReference type="PANTHER" id="PTHR13131:SF5">
    <property type="entry name" value="CYSTINOSIN"/>
    <property type="match status" value="1"/>
</dbReference>
<comment type="similarity">
    <text evidence="2">Belongs to the cystinosin family.</text>
</comment>
<dbReference type="Pfam" id="PF04193">
    <property type="entry name" value="PQ-loop"/>
    <property type="match status" value="2"/>
</dbReference>
<dbReference type="InterPro" id="IPR005282">
    <property type="entry name" value="LC_transporter"/>
</dbReference>
<feature type="transmembrane region" description="Helical" evidence="11">
    <location>
        <begin position="277"/>
        <end position="296"/>
    </location>
</feature>
<dbReference type="GO" id="GO:0015293">
    <property type="term" value="F:symporter activity"/>
    <property type="evidence" value="ECO:0007669"/>
    <property type="project" value="UniProtKB-KW"/>
</dbReference>
<evidence type="ECO:0000313" key="13">
    <source>
        <dbReference type="EMBL" id="KAL3269897.1"/>
    </source>
</evidence>
<keyword evidence="6" id="KW-0769">Symport</keyword>
<evidence type="ECO:0000256" key="11">
    <source>
        <dbReference type="SAM" id="Phobius"/>
    </source>
</evidence>
<keyword evidence="14" id="KW-1185">Reference proteome</keyword>
<dbReference type="GO" id="GO:0015179">
    <property type="term" value="F:L-amino acid transmembrane transporter activity"/>
    <property type="evidence" value="ECO:0007669"/>
    <property type="project" value="UniProtKB-ARBA"/>
</dbReference>
<dbReference type="NCBIfam" id="TIGR00951">
    <property type="entry name" value="2A43"/>
    <property type="match status" value="1"/>
</dbReference>
<feature type="transmembrane region" description="Helical" evidence="11">
    <location>
        <begin position="234"/>
        <end position="257"/>
    </location>
</feature>
<keyword evidence="8 11" id="KW-0472">Membrane</keyword>
<dbReference type="InterPro" id="IPR006603">
    <property type="entry name" value="PQ-loop_rpt"/>
</dbReference>
<evidence type="ECO:0000256" key="1">
    <source>
        <dbReference type="ARBA" id="ARBA00004155"/>
    </source>
</evidence>
<keyword evidence="3" id="KW-0813">Transport</keyword>
<dbReference type="AlphaFoldDB" id="A0ABD2MUB8"/>
<evidence type="ECO:0000256" key="12">
    <source>
        <dbReference type="SAM" id="SignalP"/>
    </source>
</evidence>
<keyword evidence="7 11" id="KW-1133">Transmembrane helix</keyword>
<evidence type="ECO:0000256" key="3">
    <source>
        <dbReference type="ARBA" id="ARBA00022448"/>
    </source>
</evidence>
<evidence type="ECO:0000256" key="2">
    <source>
        <dbReference type="ARBA" id="ARBA00006855"/>
    </source>
</evidence>
<accession>A0ABD2MUB8</accession>
<keyword evidence="5" id="KW-0677">Repeat</keyword>
<gene>
    <name evidence="13" type="ORF">HHI36_008954</name>
</gene>
<evidence type="ECO:0000256" key="5">
    <source>
        <dbReference type="ARBA" id="ARBA00022737"/>
    </source>
</evidence>
<dbReference type="Gene3D" id="1.20.1280.290">
    <property type="match status" value="2"/>
</dbReference>
<evidence type="ECO:0000256" key="8">
    <source>
        <dbReference type="ARBA" id="ARBA00023136"/>
    </source>
</evidence>
<dbReference type="GO" id="GO:0005765">
    <property type="term" value="C:lysosomal membrane"/>
    <property type="evidence" value="ECO:0007669"/>
    <property type="project" value="UniProtKB-SubCell"/>
</dbReference>
<evidence type="ECO:0000256" key="9">
    <source>
        <dbReference type="ARBA" id="ARBA00023228"/>
    </source>
</evidence>
<dbReference type="GO" id="GO:0015811">
    <property type="term" value="P:L-cystine transport"/>
    <property type="evidence" value="ECO:0007669"/>
    <property type="project" value="UniProtKB-ARBA"/>
</dbReference>
<name>A0ABD2MUB8_9CUCU</name>
<keyword evidence="12" id="KW-0732">Signal</keyword>
<feature type="transmembrane region" description="Helical" evidence="11">
    <location>
        <begin position="64"/>
        <end position="82"/>
    </location>
</feature>
<dbReference type="Proteomes" id="UP001516400">
    <property type="component" value="Unassembled WGS sequence"/>
</dbReference>
<comment type="catalytic activity">
    <reaction evidence="10">
        <text>L-cystine(out) + H(+)(out) = L-cystine(in) + H(+)(in)</text>
        <dbReference type="Rhea" id="RHEA:66172"/>
        <dbReference type="ChEBI" id="CHEBI:15378"/>
        <dbReference type="ChEBI" id="CHEBI:35491"/>
    </reaction>
    <physiologicalReaction direction="left-to-right" evidence="10">
        <dbReference type="Rhea" id="RHEA:66173"/>
    </physiologicalReaction>
</comment>
<feature type="transmembrane region" description="Helical" evidence="11">
    <location>
        <begin position="204"/>
        <end position="222"/>
    </location>
</feature>
<feature type="chain" id="PRO_5044845844" description="Cystinosin" evidence="12">
    <location>
        <begin position="23"/>
        <end position="305"/>
    </location>
</feature>
<reference evidence="13 14" key="1">
    <citation type="journal article" date="2021" name="BMC Biol.">
        <title>Horizontally acquired antibacterial genes associated with adaptive radiation of ladybird beetles.</title>
        <authorList>
            <person name="Li H.S."/>
            <person name="Tang X.F."/>
            <person name="Huang Y.H."/>
            <person name="Xu Z.Y."/>
            <person name="Chen M.L."/>
            <person name="Du X.Y."/>
            <person name="Qiu B.Y."/>
            <person name="Chen P.T."/>
            <person name="Zhang W."/>
            <person name="Slipinski A."/>
            <person name="Escalona H.E."/>
            <person name="Waterhouse R.M."/>
            <person name="Zwick A."/>
            <person name="Pang H."/>
        </authorList>
    </citation>
    <scope>NUCLEOTIDE SEQUENCE [LARGE SCALE GENOMIC DNA]</scope>
    <source>
        <strain evidence="13">SYSU2018</strain>
    </source>
</reference>
<evidence type="ECO:0000313" key="14">
    <source>
        <dbReference type="Proteomes" id="UP001516400"/>
    </source>
</evidence>
<dbReference type="PANTHER" id="PTHR13131">
    <property type="entry name" value="CYSTINOSIN"/>
    <property type="match status" value="1"/>
</dbReference>
<organism evidence="13 14">
    <name type="scientific">Cryptolaemus montrouzieri</name>
    <dbReference type="NCBI Taxonomy" id="559131"/>
    <lineage>
        <taxon>Eukaryota</taxon>
        <taxon>Metazoa</taxon>
        <taxon>Ecdysozoa</taxon>
        <taxon>Arthropoda</taxon>
        <taxon>Hexapoda</taxon>
        <taxon>Insecta</taxon>
        <taxon>Pterygota</taxon>
        <taxon>Neoptera</taxon>
        <taxon>Endopterygota</taxon>
        <taxon>Coleoptera</taxon>
        <taxon>Polyphaga</taxon>
        <taxon>Cucujiformia</taxon>
        <taxon>Coccinelloidea</taxon>
        <taxon>Coccinellidae</taxon>
        <taxon>Scymninae</taxon>
        <taxon>Scymnini</taxon>
        <taxon>Cryptolaemus</taxon>
    </lineage>
</organism>
<comment type="subcellular location">
    <subcellularLocation>
        <location evidence="1">Lysosome membrane</location>
        <topology evidence="1">Multi-pass membrane protein</topology>
    </subcellularLocation>
</comment>
<proteinExistence type="inferred from homology"/>
<sequence>MRFRVFESLLLLWITCISNSLCDVKISTHDVKLTVGETKAINLEISLDDVYIRVTIDKVPLLDILSVIIGWLYFAAWTISFYPQIYINYKTKSVVGLNFDSLAFNLIGFTLYTIFNIGLYFINSVKEEYFDRYPRGLNPVHLNDVFFSVHAVLATRIIIIQCCIYKRDKQKVSITARLIIAVFAIFILGNAILTFTKVIQFLDVLNNFSYVKLTTTIIQYVPQAYMNYKKKSTVGWSIGTVLLDFAGGILSMLQMILKAYNYDDWVSIFGDPTKFGVGFFSVLFDVLFIVQHYVLYGDTNYEVNQ</sequence>
<dbReference type="FunFam" id="1.20.1280.290:FF:000016">
    <property type="entry name" value="Cystinosin homolog"/>
    <property type="match status" value="1"/>
</dbReference>
<evidence type="ECO:0000256" key="7">
    <source>
        <dbReference type="ARBA" id="ARBA00022989"/>
    </source>
</evidence>
<keyword evidence="4 11" id="KW-0812">Transmembrane</keyword>
<feature type="signal peptide" evidence="12">
    <location>
        <begin position="1"/>
        <end position="22"/>
    </location>
</feature>
<dbReference type="EMBL" id="JABFTP020000021">
    <property type="protein sequence ID" value="KAL3269897.1"/>
    <property type="molecule type" value="Genomic_DNA"/>
</dbReference>
<feature type="transmembrane region" description="Helical" evidence="11">
    <location>
        <begin position="177"/>
        <end position="198"/>
    </location>
</feature>
<evidence type="ECO:0000256" key="10">
    <source>
        <dbReference type="ARBA" id="ARBA00048473"/>
    </source>
</evidence>
<dbReference type="SMART" id="SM00679">
    <property type="entry name" value="CTNS"/>
    <property type="match status" value="2"/>
</dbReference>
<feature type="transmembrane region" description="Helical" evidence="11">
    <location>
        <begin position="102"/>
        <end position="125"/>
    </location>
</feature>
<keyword evidence="9" id="KW-0458">Lysosome</keyword>
<evidence type="ECO:0008006" key="15">
    <source>
        <dbReference type="Google" id="ProtNLM"/>
    </source>
</evidence>
<comment type="caution">
    <text evidence="13">The sequence shown here is derived from an EMBL/GenBank/DDBJ whole genome shotgun (WGS) entry which is preliminary data.</text>
</comment>